<evidence type="ECO:0000313" key="1">
    <source>
        <dbReference type="EMBL" id="MBY8879749.1"/>
    </source>
</evidence>
<proteinExistence type="predicted"/>
<organism evidence="1 2">
    <name type="scientific">Actinacidiphila acidipaludis</name>
    <dbReference type="NCBI Taxonomy" id="2873382"/>
    <lineage>
        <taxon>Bacteria</taxon>
        <taxon>Bacillati</taxon>
        <taxon>Actinomycetota</taxon>
        <taxon>Actinomycetes</taxon>
        <taxon>Kitasatosporales</taxon>
        <taxon>Streptomycetaceae</taxon>
        <taxon>Actinacidiphila</taxon>
    </lineage>
</organism>
<name>A0ABS7QDA2_9ACTN</name>
<protein>
    <submittedName>
        <fullName evidence="1">Uncharacterized protein</fullName>
    </submittedName>
</protein>
<gene>
    <name evidence="1" type="ORF">K7862_19200</name>
</gene>
<evidence type="ECO:0000313" key="2">
    <source>
        <dbReference type="Proteomes" id="UP000778578"/>
    </source>
</evidence>
<comment type="caution">
    <text evidence="1">The sequence shown here is derived from an EMBL/GenBank/DDBJ whole genome shotgun (WGS) entry which is preliminary data.</text>
</comment>
<dbReference type="EMBL" id="JAINZZ010000023">
    <property type="protein sequence ID" value="MBY8879749.1"/>
    <property type="molecule type" value="Genomic_DNA"/>
</dbReference>
<reference evidence="1 2" key="1">
    <citation type="submission" date="2021-08" db="EMBL/GenBank/DDBJ databases">
        <title>WGS of actinomycetes from Thailand.</title>
        <authorList>
            <person name="Thawai C."/>
        </authorList>
    </citation>
    <scope>NUCLEOTIDE SEQUENCE [LARGE SCALE GENOMIC DNA]</scope>
    <source>
        <strain evidence="1 2">PLK6-54</strain>
    </source>
</reference>
<dbReference type="RefSeq" id="WP_222964081.1">
    <property type="nucleotide sequence ID" value="NZ_JAINZZ010000023.1"/>
</dbReference>
<sequence length="164" mass="17386">MIDIKGQPLAFSIAGDRQHSFMLPADRTVIPEPVAKALTKATTVRDKNAKDAAKTTHNYAARAEANQALKDALGDVYEAAAAGASAACDQYQAAYDHGARRYARALAEAQEALQQMATARQMWSQAKHGHGVGLDTAANPGIALLHGLGEELSRLPQLPAIDGR</sequence>
<keyword evidence="2" id="KW-1185">Reference proteome</keyword>
<accession>A0ABS7QDA2</accession>
<dbReference type="Proteomes" id="UP000778578">
    <property type="component" value="Unassembled WGS sequence"/>
</dbReference>